<feature type="transmembrane region" description="Helical" evidence="1">
    <location>
        <begin position="79"/>
        <end position="95"/>
    </location>
</feature>
<dbReference type="EMBL" id="SNYM01000016">
    <property type="protein sequence ID" value="TDQ45904.1"/>
    <property type="molecule type" value="Genomic_DNA"/>
</dbReference>
<keyword evidence="1" id="KW-1133">Transmembrane helix</keyword>
<keyword evidence="1" id="KW-0472">Membrane</keyword>
<reference evidence="2 3" key="1">
    <citation type="submission" date="2019-03" db="EMBL/GenBank/DDBJ databases">
        <title>Genomic Encyclopedia of Type Strains, Phase IV (KMG-IV): sequencing the most valuable type-strain genomes for metagenomic binning, comparative biology and taxonomic classification.</title>
        <authorList>
            <person name="Goeker M."/>
        </authorList>
    </citation>
    <scope>NUCLEOTIDE SEQUENCE [LARGE SCALE GENOMIC DNA]</scope>
    <source>
        <strain evidence="2 3">DSM 103792</strain>
    </source>
</reference>
<feature type="transmembrane region" description="Helical" evidence="1">
    <location>
        <begin position="200"/>
        <end position="220"/>
    </location>
</feature>
<keyword evidence="1" id="KW-0812">Transmembrane</keyword>
<comment type="caution">
    <text evidence="2">The sequence shown here is derived from an EMBL/GenBank/DDBJ whole genome shotgun (WGS) entry which is preliminary data.</text>
</comment>
<feature type="transmembrane region" description="Helical" evidence="1">
    <location>
        <begin position="232"/>
        <end position="253"/>
    </location>
</feature>
<gene>
    <name evidence="2" type="ORF">EV696_1167</name>
</gene>
<dbReference type="Proteomes" id="UP000295375">
    <property type="component" value="Unassembled WGS sequence"/>
</dbReference>
<sequence>MESCSNCSTPLQGRFCHQCGQQMVAGLPSLKLLITTFWDDFIAFDNKLWRTLKATFVPAKLTNEWIAGKQARYVSPMRMFAFLLFLFALNMTFFSNTGNSEVLDNIVGGIVKAGEGEAESPEQVQQAVHQVAGVLAMVGIPIMAFWMFLFNTRALFYVNTVFSLHLCNVLLMTFLIARLITRPIKWSVSEQTFDAILPPTMFVVLGLLVLYFVISAKRVYGISYFGAVFKSLAFMVCFFTSVVVISNVLFMAFR</sequence>
<proteinExistence type="predicted"/>
<evidence type="ECO:0000256" key="1">
    <source>
        <dbReference type="SAM" id="Phobius"/>
    </source>
</evidence>
<keyword evidence="3" id="KW-1185">Reference proteome</keyword>
<dbReference type="OrthoDB" id="9111327at2"/>
<dbReference type="AlphaFoldDB" id="A0A4R6URI1"/>
<evidence type="ECO:0000313" key="2">
    <source>
        <dbReference type="EMBL" id="TDQ45904.1"/>
    </source>
</evidence>
<accession>A0A4R6URI1</accession>
<feature type="transmembrane region" description="Helical" evidence="1">
    <location>
        <begin position="127"/>
        <end position="149"/>
    </location>
</feature>
<dbReference type="InterPro" id="IPR022134">
    <property type="entry name" value="DUF3667"/>
</dbReference>
<dbReference type="Pfam" id="PF12412">
    <property type="entry name" value="DUF3667"/>
    <property type="match status" value="1"/>
</dbReference>
<feature type="transmembrane region" description="Helical" evidence="1">
    <location>
        <begin position="156"/>
        <end position="180"/>
    </location>
</feature>
<evidence type="ECO:0000313" key="3">
    <source>
        <dbReference type="Proteomes" id="UP000295375"/>
    </source>
</evidence>
<name>A0A4R6URI1_9GAMM</name>
<dbReference type="RefSeq" id="WP_133592242.1">
    <property type="nucleotide sequence ID" value="NZ_CP037953.1"/>
</dbReference>
<protein>
    <submittedName>
        <fullName evidence="2">Uncharacterized protein DUF3667</fullName>
    </submittedName>
</protein>
<organism evidence="2 3">
    <name type="scientific">Permianibacter aggregans</name>
    <dbReference type="NCBI Taxonomy" id="1510150"/>
    <lineage>
        <taxon>Bacteria</taxon>
        <taxon>Pseudomonadati</taxon>
        <taxon>Pseudomonadota</taxon>
        <taxon>Gammaproteobacteria</taxon>
        <taxon>Pseudomonadales</taxon>
        <taxon>Pseudomonadaceae</taxon>
        <taxon>Permianibacter</taxon>
    </lineage>
</organism>